<dbReference type="AlphaFoldDB" id="A0A1H4BGS4"/>
<dbReference type="NCBIfam" id="NF003163">
    <property type="entry name" value="PRK04143.1"/>
    <property type="match status" value="1"/>
</dbReference>
<dbReference type="Pfam" id="PF01661">
    <property type="entry name" value="Macro"/>
    <property type="match status" value="1"/>
</dbReference>
<organism evidence="2 3">
    <name type="scientific">Eubacterium aggregans</name>
    <dbReference type="NCBI Taxonomy" id="81409"/>
    <lineage>
        <taxon>Bacteria</taxon>
        <taxon>Bacillati</taxon>
        <taxon>Bacillota</taxon>
        <taxon>Clostridia</taxon>
        <taxon>Eubacteriales</taxon>
        <taxon>Eubacteriaceae</taxon>
        <taxon>Eubacterium</taxon>
    </lineage>
</organism>
<feature type="domain" description="Macro" evidence="1">
    <location>
        <begin position="72"/>
        <end position="262"/>
    </location>
</feature>
<dbReference type="RefSeq" id="WP_090307257.1">
    <property type="nucleotide sequence ID" value="NZ_FNRK01000011.1"/>
</dbReference>
<keyword evidence="3" id="KW-1185">Reference proteome</keyword>
<dbReference type="CDD" id="cd02908">
    <property type="entry name" value="Macro_OAADPr_deacetylase"/>
    <property type="match status" value="1"/>
</dbReference>
<protein>
    <submittedName>
        <fullName evidence="2">O-acetyl-ADP-ribose deacetylase (Regulator of RNase III), contains Macro domain</fullName>
    </submittedName>
</protein>
<name>A0A1H4BGS4_9FIRM</name>
<dbReference type="PROSITE" id="PS51154">
    <property type="entry name" value="MACRO"/>
    <property type="match status" value="1"/>
</dbReference>
<proteinExistence type="predicted"/>
<dbReference type="PANTHER" id="PTHR11106">
    <property type="entry name" value="GANGLIOSIDE INDUCED DIFFERENTIATION ASSOCIATED PROTEIN 2-RELATED"/>
    <property type="match status" value="1"/>
</dbReference>
<dbReference type="PANTHER" id="PTHR11106:SF27">
    <property type="entry name" value="MACRO DOMAIN-CONTAINING PROTEIN"/>
    <property type="match status" value="1"/>
</dbReference>
<evidence type="ECO:0000313" key="3">
    <source>
        <dbReference type="Proteomes" id="UP000199394"/>
    </source>
</evidence>
<dbReference type="InterPro" id="IPR002589">
    <property type="entry name" value="Macro_dom"/>
</dbReference>
<sequence>MTQDERRLYLIQALLKELPQYAGVAIPGDESGQQQLLRSLFNLRPPLPTDEAFLKIQDAYLSQRVRERGTTDAASLVPSEVNPRIFLWQGDITTLKCDAIVNAANSALLGCFQPCHSCIDNIIHTFSGVQLRLRCHELMEAQGHPESTGTAKITPGYNLPCQQVLHTVGPIVSGPLQSSDCDLLAQCYRSCLELAVAHGVKSLTFCCISTGVFHFPQDQAARIALESVSTFLKTDQTLQQVIFNVFTDTDFNLYKQLLTHTPPTVTHR</sequence>
<dbReference type="SUPFAM" id="SSF52949">
    <property type="entry name" value="Macro domain-like"/>
    <property type="match status" value="1"/>
</dbReference>
<reference evidence="2 3" key="1">
    <citation type="submission" date="2016-10" db="EMBL/GenBank/DDBJ databases">
        <authorList>
            <person name="de Groot N.N."/>
        </authorList>
    </citation>
    <scope>NUCLEOTIDE SEQUENCE [LARGE SCALE GENOMIC DNA]</scope>
    <source>
        <strain evidence="2 3">SR12</strain>
    </source>
</reference>
<dbReference type="EMBL" id="FNRK01000011">
    <property type="protein sequence ID" value="SEA47320.1"/>
    <property type="molecule type" value="Genomic_DNA"/>
</dbReference>
<dbReference type="Proteomes" id="UP000199394">
    <property type="component" value="Unassembled WGS sequence"/>
</dbReference>
<dbReference type="InterPro" id="IPR043472">
    <property type="entry name" value="Macro_dom-like"/>
</dbReference>
<accession>A0A1H4BGS4</accession>
<dbReference type="Gene3D" id="3.40.220.10">
    <property type="entry name" value="Leucine Aminopeptidase, subunit E, domain 1"/>
    <property type="match status" value="1"/>
</dbReference>
<dbReference type="STRING" id="81409.SAMN04515656_11170"/>
<evidence type="ECO:0000313" key="2">
    <source>
        <dbReference type="EMBL" id="SEA47320.1"/>
    </source>
</evidence>
<dbReference type="SMART" id="SM00506">
    <property type="entry name" value="A1pp"/>
    <property type="match status" value="1"/>
</dbReference>
<gene>
    <name evidence="2" type="ORF">SAMN04515656_11170</name>
</gene>
<evidence type="ECO:0000259" key="1">
    <source>
        <dbReference type="PROSITE" id="PS51154"/>
    </source>
</evidence>
<dbReference type="OrthoDB" id="6194521at2"/>